<accession>A0ABW3R4L9</accession>
<dbReference type="RefSeq" id="WP_380729582.1">
    <property type="nucleotide sequence ID" value="NZ_JBHTLK010000313.1"/>
</dbReference>
<dbReference type="Gene3D" id="3.30.530.20">
    <property type="match status" value="1"/>
</dbReference>
<dbReference type="PANTHER" id="PTHR38588:SF1">
    <property type="entry name" value="BLL0334 PROTEIN"/>
    <property type="match status" value="1"/>
</dbReference>
<dbReference type="EMBL" id="JBHTLK010000313">
    <property type="protein sequence ID" value="MFD1152038.1"/>
    <property type="molecule type" value="Genomic_DNA"/>
</dbReference>
<protein>
    <submittedName>
        <fullName evidence="1">SRPBCC family protein</fullName>
    </submittedName>
</protein>
<proteinExistence type="predicted"/>
<name>A0ABW3R4L9_9PSEU</name>
<reference evidence="2" key="1">
    <citation type="journal article" date="2019" name="Int. J. Syst. Evol. Microbiol.">
        <title>The Global Catalogue of Microorganisms (GCM) 10K type strain sequencing project: providing services to taxonomists for standard genome sequencing and annotation.</title>
        <authorList>
            <consortium name="The Broad Institute Genomics Platform"/>
            <consortium name="The Broad Institute Genome Sequencing Center for Infectious Disease"/>
            <person name="Wu L."/>
            <person name="Ma J."/>
        </authorList>
    </citation>
    <scope>NUCLEOTIDE SEQUENCE [LARGE SCALE GENOMIC DNA]</scope>
    <source>
        <strain evidence="2">CCUG 60214</strain>
    </source>
</reference>
<sequence length="210" mass="22136">MKLEHRFTVPAPVPDVWAALLDPEKVAPCMPGATLTGVEDRTFTGTVKVKLGPVTLLYKGTGEFTSVDERVHAAVLKASGKDTRGNGTASATVSVALTAARDATAPGTEVSVVTDLNVTGRPAQLGRGLISEVSGRIIDEFAECLATRLAPAEAEEVTSPEPRPRLHAVPDEPIDLLDTAGAPVLKRVLPVAAGLLLLVLLVRRLRGRQR</sequence>
<keyword evidence="2" id="KW-1185">Reference proteome</keyword>
<dbReference type="InterPro" id="IPR023393">
    <property type="entry name" value="START-like_dom_sf"/>
</dbReference>
<dbReference type="InterPro" id="IPR010419">
    <property type="entry name" value="CO_DH_gsu"/>
</dbReference>
<dbReference type="Proteomes" id="UP001597168">
    <property type="component" value="Unassembled WGS sequence"/>
</dbReference>
<dbReference type="CDD" id="cd07823">
    <property type="entry name" value="SRPBCC_5"/>
    <property type="match status" value="1"/>
</dbReference>
<dbReference type="Pfam" id="PF06240">
    <property type="entry name" value="COXG"/>
    <property type="match status" value="1"/>
</dbReference>
<dbReference type="PANTHER" id="PTHR38588">
    <property type="entry name" value="BLL0334 PROTEIN"/>
    <property type="match status" value="1"/>
</dbReference>
<dbReference type="SUPFAM" id="SSF55961">
    <property type="entry name" value="Bet v1-like"/>
    <property type="match status" value="1"/>
</dbReference>
<organism evidence="1 2">
    <name type="scientific">Saccharothrix hoggarensis</name>
    <dbReference type="NCBI Taxonomy" id="913853"/>
    <lineage>
        <taxon>Bacteria</taxon>
        <taxon>Bacillati</taxon>
        <taxon>Actinomycetota</taxon>
        <taxon>Actinomycetes</taxon>
        <taxon>Pseudonocardiales</taxon>
        <taxon>Pseudonocardiaceae</taxon>
        <taxon>Saccharothrix</taxon>
    </lineage>
</organism>
<comment type="caution">
    <text evidence="1">The sequence shown here is derived from an EMBL/GenBank/DDBJ whole genome shotgun (WGS) entry which is preliminary data.</text>
</comment>
<evidence type="ECO:0000313" key="1">
    <source>
        <dbReference type="EMBL" id="MFD1152038.1"/>
    </source>
</evidence>
<evidence type="ECO:0000313" key="2">
    <source>
        <dbReference type="Proteomes" id="UP001597168"/>
    </source>
</evidence>
<gene>
    <name evidence="1" type="ORF">ACFQ3T_33275</name>
</gene>